<dbReference type="InterPro" id="IPR036420">
    <property type="entry name" value="BRCT_dom_sf"/>
</dbReference>
<dbReference type="AlphaFoldDB" id="G0U6X1"/>
<dbReference type="CDD" id="cd00027">
    <property type="entry name" value="BRCT"/>
    <property type="match status" value="1"/>
</dbReference>
<dbReference type="Pfam" id="PF00533">
    <property type="entry name" value="BRCT"/>
    <property type="match status" value="1"/>
</dbReference>
<dbReference type="InterPro" id="IPR001357">
    <property type="entry name" value="BRCT_dom"/>
</dbReference>
<organism evidence="2">
    <name type="scientific">Trypanosoma vivax (strain Y486)</name>
    <dbReference type="NCBI Taxonomy" id="1055687"/>
    <lineage>
        <taxon>Eukaryota</taxon>
        <taxon>Discoba</taxon>
        <taxon>Euglenozoa</taxon>
        <taxon>Kinetoplastea</taxon>
        <taxon>Metakinetoplastina</taxon>
        <taxon>Trypanosomatida</taxon>
        <taxon>Trypanosomatidae</taxon>
        <taxon>Trypanosoma</taxon>
        <taxon>Duttonella</taxon>
    </lineage>
</organism>
<sequence length="210" mass="22419">MHALFSNHVFIAAPEVPQEVKCIVVACGGSVVCCLTPEVTHGLVVGQQQDCASCVAQLRGLRLPVLCTSWVRASVAAGRALPMKPPHVVFDPLVFESLHFTTTMVPRSVRRRVAAVVQFFGGTYSPHLTTSTNVIVRGGAERIGEDEISAPGKIPGSGKDDTCIEGVEYAATGFPGHSAKLVEATRRAIPCVTVSWLQECINTSRLVPRS</sequence>
<dbReference type="SMART" id="SM00292">
    <property type="entry name" value="BRCT"/>
    <property type="match status" value="2"/>
</dbReference>
<dbReference type="SUPFAM" id="SSF52113">
    <property type="entry name" value="BRCT domain"/>
    <property type="match status" value="2"/>
</dbReference>
<evidence type="ECO:0000313" key="2">
    <source>
        <dbReference type="EMBL" id="CCC51627.1"/>
    </source>
</evidence>
<dbReference type="VEuPathDB" id="TriTrypDB:TvY486_1006740"/>
<feature type="domain" description="BRCT" evidence="1">
    <location>
        <begin position="1"/>
        <end position="88"/>
    </location>
</feature>
<feature type="domain" description="BRCT" evidence="1">
    <location>
        <begin position="90"/>
        <end position="210"/>
    </location>
</feature>
<reference evidence="2" key="1">
    <citation type="journal article" date="2012" name="Proc. Natl. Acad. Sci. U.S.A.">
        <title>Antigenic diversity is generated by distinct evolutionary mechanisms in African trypanosome species.</title>
        <authorList>
            <person name="Jackson A.P."/>
            <person name="Berry A."/>
            <person name="Aslett M."/>
            <person name="Allison H.C."/>
            <person name="Burton P."/>
            <person name="Vavrova-Anderson J."/>
            <person name="Brown R."/>
            <person name="Browne H."/>
            <person name="Corton N."/>
            <person name="Hauser H."/>
            <person name="Gamble J."/>
            <person name="Gilderthorp R."/>
            <person name="Marcello L."/>
            <person name="McQuillan J."/>
            <person name="Otto T.D."/>
            <person name="Quail M.A."/>
            <person name="Sanders M.J."/>
            <person name="van Tonder A."/>
            <person name="Ginger M.L."/>
            <person name="Field M.C."/>
            <person name="Barry J.D."/>
            <person name="Hertz-Fowler C."/>
            <person name="Berriman M."/>
        </authorList>
    </citation>
    <scope>NUCLEOTIDE SEQUENCE</scope>
    <source>
        <strain evidence="2">Y486</strain>
    </source>
</reference>
<accession>G0U6X1</accession>
<gene>
    <name evidence="2" type="ORF">TVY486_1006740</name>
</gene>
<protein>
    <recommendedName>
        <fullName evidence="1">BRCT domain-containing protein</fullName>
    </recommendedName>
</protein>
<dbReference type="Gene3D" id="3.40.50.10190">
    <property type="entry name" value="BRCT domain"/>
    <property type="match status" value="2"/>
</dbReference>
<dbReference type="EMBL" id="HE573026">
    <property type="protein sequence ID" value="CCC51627.1"/>
    <property type="molecule type" value="Genomic_DNA"/>
</dbReference>
<proteinExistence type="predicted"/>
<evidence type="ECO:0000259" key="1">
    <source>
        <dbReference type="PROSITE" id="PS50172"/>
    </source>
</evidence>
<name>G0U6X1_TRYVY</name>
<dbReference type="PROSITE" id="PS50172">
    <property type="entry name" value="BRCT"/>
    <property type="match status" value="2"/>
</dbReference>